<dbReference type="EMBL" id="JARAYU010000007">
    <property type="protein sequence ID" value="MDX3702277.1"/>
    <property type="molecule type" value="Genomic_DNA"/>
</dbReference>
<organism evidence="2 3">
    <name type="scientific">Streptomyces europaeiscabiei</name>
    <dbReference type="NCBI Taxonomy" id="146819"/>
    <lineage>
        <taxon>Bacteria</taxon>
        <taxon>Bacillati</taxon>
        <taxon>Actinomycetota</taxon>
        <taxon>Actinomycetes</taxon>
        <taxon>Kitasatosporales</taxon>
        <taxon>Streptomycetaceae</taxon>
        <taxon>Streptomyces</taxon>
    </lineage>
</organism>
<feature type="signal peptide" evidence="1">
    <location>
        <begin position="1"/>
        <end position="31"/>
    </location>
</feature>
<reference evidence="2 3" key="1">
    <citation type="journal article" date="2023" name="Microb. Genom.">
        <title>Mesoterricola silvestris gen. nov., sp. nov., Mesoterricola sediminis sp. nov., Geothrix oryzae sp. nov., Geothrix edaphica sp. nov., Geothrix rubra sp. nov., and Geothrix limicola sp. nov., six novel members of Acidobacteriota isolated from soils.</title>
        <authorList>
            <person name="Weisberg A.J."/>
            <person name="Pearce E."/>
            <person name="Kramer C.G."/>
            <person name="Chang J.H."/>
            <person name="Clarke C.R."/>
        </authorList>
    </citation>
    <scope>NUCLEOTIDE SEQUENCE [LARGE SCALE GENOMIC DNA]</scope>
    <source>
        <strain evidence="2 3">ID09-01A</strain>
    </source>
</reference>
<name>A0ABU4NI41_9ACTN</name>
<evidence type="ECO:0000256" key="1">
    <source>
        <dbReference type="SAM" id="SignalP"/>
    </source>
</evidence>
<comment type="caution">
    <text evidence="2">The sequence shown here is derived from an EMBL/GenBank/DDBJ whole genome shotgun (WGS) entry which is preliminary data.</text>
</comment>
<evidence type="ECO:0000313" key="3">
    <source>
        <dbReference type="Proteomes" id="UP001271274"/>
    </source>
</evidence>
<keyword evidence="1" id="KW-0732">Signal</keyword>
<feature type="chain" id="PRO_5047180162" evidence="1">
    <location>
        <begin position="32"/>
        <end position="155"/>
    </location>
</feature>
<protein>
    <submittedName>
        <fullName evidence="2">DUF6174 domain-containing protein</fullName>
    </submittedName>
</protein>
<dbReference type="Pfam" id="PF19671">
    <property type="entry name" value="DUF6174"/>
    <property type="match status" value="1"/>
</dbReference>
<dbReference type="Proteomes" id="UP001271274">
    <property type="component" value="Unassembled WGS sequence"/>
</dbReference>
<dbReference type="RefSeq" id="WP_060893143.1">
    <property type="nucleotide sequence ID" value="NZ_JARAYT010000044.1"/>
</dbReference>
<proteinExistence type="predicted"/>
<accession>A0ABU4NI41</accession>
<dbReference type="InterPro" id="IPR046172">
    <property type="entry name" value="DUF6174"/>
</dbReference>
<keyword evidence="3" id="KW-1185">Reference proteome</keyword>
<evidence type="ECO:0000313" key="2">
    <source>
        <dbReference type="EMBL" id="MDX3702277.1"/>
    </source>
</evidence>
<gene>
    <name evidence="2" type="ORF">PV662_21350</name>
</gene>
<sequence>MPTTATVRVRHRALTAAATAGTLLWALSACGEEPTTAKRSSPAWEEPSSYRYTLKSSEGERALIGTFEVTVRDGKVVKTVGIDESGRRVVDRKLTEVPTIAALLKQAETARDEGADAVDVEYTKDGRPTSISIDWEENAIDDEEAYTLGDYEALG</sequence>